<keyword evidence="5 7" id="KW-1133">Transmembrane helix</keyword>
<name>A0ABY6Z511_9BACL</name>
<keyword evidence="6 7" id="KW-0472">Membrane</keyword>
<feature type="transmembrane region" description="Helical" evidence="7">
    <location>
        <begin position="244"/>
        <end position="263"/>
    </location>
</feature>
<feature type="transmembrane region" description="Helical" evidence="7">
    <location>
        <begin position="179"/>
        <end position="201"/>
    </location>
</feature>
<keyword evidence="4 7" id="KW-0812">Transmembrane</keyword>
<feature type="transmembrane region" description="Helical" evidence="7">
    <location>
        <begin position="213"/>
        <end position="235"/>
    </location>
</feature>
<dbReference type="InterPro" id="IPR037185">
    <property type="entry name" value="EmrE-like"/>
</dbReference>
<proteinExistence type="inferred from homology"/>
<evidence type="ECO:0000256" key="5">
    <source>
        <dbReference type="ARBA" id="ARBA00022989"/>
    </source>
</evidence>
<evidence type="ECO:0000256" key="7">
    <source>
        <dbReference type="SAM" id="Phobius"/>
    </source>
</evidence>
<dbReference type="Gene3D" id="1.10.3730.20">
    <property type="match status" value="1"/>
</dbReference>
<feature type="transmembrane region" description="Helical" evidence="7">
    <location>
        <begin position="68"/>
        <end position="85"/>
    </location>
</feature>
<keyword evidence="10" id="KW-1185">Reference proteome</keyword>
<evidence type="ECO:0000256" key="3">
    <source>
        <dbReference type="ARBA" id="ARBA00022475"/>
    </source>
</evidence>
<organism evidence="9 10">
    <name type="scientific">Alicyclobacillus dauci</name>
    <dbReference type="NCBI Taxonomy" id="1475485"/>
    <lineage>
        <taxon>Bacteria</taxon>
        <taxon>Bacillati</taxon>
        <taxon>Bacillota</taxon>
        <taxon>Bacilli</taxon>
        <taxon>Bacillales</taxon>
        <taxon>Alicyclobacillaceae</taxon>
        <taxon>Alicyclobacillus</taxon>
    </lineage>
</organism>
<feature type="transmembrane region" description="Helical" evidence="7">
    <location>
        <begin position="97"/>
        <end position="116"/>
    </location>
</feature>
<evidence type="ECO:0000259" key="8">
    <source>
        <dbReference type="Pfam" id="PF00892"/>
    </source>
</evidence>
<evidence type="ECO:0000313" key="10">
    <source>
        <dbReference type="Proteomes" id="UP001164803"/>
    </source>
</evidence>
<dbReference type="InterPro" id="IPR000620">
    <property type="entry name" value="EamA_dom"/>
</dbReference>
<dbReference type="InterPro" id="IPR050638">
    <property type="entry name" value="AA-Vitamin_Transporters"/>
</dbReference>
<feature type="transmembrane region" description="Helical" evidence="7">
    <location>
        <begin position="9"/>
        <end position="27"/>
    </location>
</feature>
<dbReference type="PANTHER" id="PTHR32322">
    <property type="entry name" value="INNER MEMBRANE TRANSPORTER"/>
    <property type="match status" value="1"/>
</dbReference>
<dbReference type="RefSeq" id="WP_268045266.1">
    <property type="nucleotide sequence ID" value="NZ_CP104064.1"/>
</dbReference>
<gene>
    <name evidence="9" type="ORF">NZD86_04385</name>
</gene>
<feature type="transmembrane region" description="Helical" evidence="7">
    <location>
        <begin position="33"/>
        <end position="56"/>
    </location>
</feature>
<accession>A0ABY6Z511</accession>
<evidence type="ECO:0000256" key="6">
    <source>
        <dbReference type="ARBA" id="ARBA00023136"/>
    </source>
</evidence>
<evidence type="ECO:0000256" key="2">
    <source>
        <dbReference type="ARBA" id="ARBA00007362"/>
    </source>
</evidence>
<comment type="subcellular location">
    <subcellularLocation>
        <location evidence="1">Cell membrane</location>
        <topology evidence="1">Multi-pass membrane protein</topology>
    </subcellularLocation>
</comment>
<dbReference type="PANTHER" id="PTHR32322:SF18">
    <property type="entry name" value="S-ADENOSYLMETHIONINE_S-ADENOSYLHOMOCYSTEINE TRANSPORTER"/>
    <property type="match status" value="1"/>
</dbReference>
<dbReference type="EMBL" id="CP104064">
    <property type="protein sequence ID" value="WAH37747.1"/>
    <property type="molecule type" value="Genomic_DNA"/>
</dbReference>
<reference evidence="9" key="1">
    <citation type="submission" date="2022-08" db="EMBL/GenBank/DDBJ databases">
        <title>Alicyclobacillus dauci DSM2870, complete genome.</title>
        <authorList>
            <person name="Wang Q."/>
            <person name="Cai R."/>
            <person name="Wang Z."/>
        </authorList>
    </citation>
    <scope>NUCLEOTIDE SEQUENCE</scope>
    <source>
        <strain evidence="9">DSM 28700</strain>
    </source>
</reference>
<comment type="similarity">
    <text evidence="2">Belongs to the EamA transporter family.</text>
</comment>
<feature type="transmembrane region" description="Helical" evidence="7">
    <location>
        <begin position="148"/>
        <end position="170"/>
    </location>
</feature>
<dbReference type="Pfam" id="PF00892">
    <property type="entry name" value="EamA"/>
    <property type="match status" value="2"/>
</dbReference>
<evidence type="ECO:0000313" key="9">
    <source>
        <dbReference type="EMBL" id="WAH37747.1"/>
    </source>
</evidence>
<feature type="domain" description="EamA" evidence="8">
    <location>
        <begin position="9"/>
        <end position="140"/>
    </location>
</feature>
<sequence length="297" mass="32322">MGELSRTKATILIASLVLMWGLSWPIYKIALFYTPPILFAGMRTLLGGILLALVSLPKYKSIRFKETWKAYFISGFFNAVCFYGLQTVGLRYMPEGLFTVIVYLQPVLIGVLAWLWLGEQLSLLKVVGLVIGFVGVGIISVTSLSGHIAPIGIVLAIATAVGWAIGTVYVKRVGHSVDALWLVSFQCLIGGVVMTAVGLATESWSSITWNAPYLSGLAWGAIFGIPISWVVFFILVRSGEASKVASFTFLVPLLAILLGALFLHESLTIYLLAGLILIVLSIWLVNRTPKHTQSRTT</sequence>
<feature type="transmembrane region" description="Helical" evidence="7">
    <location>
        <begin position="269"/>
        <end position="286"/>
    </location>
</feature>
<protein>
    <submittedName>
        <fullName evidence="9">DMT family transporter</fullName>
    </submittedName>
</protein>
<evidence type="ECO:0000256" key="4">
    <source>
        <dbReference type="ARBA" id="ARBA00022692"/>
    </source>
</evidence>
<evidence type="ECO:0000256" key="1">
    <source>
        <dbReference type="ARBA" id="ARBA00004651"/>
    </source>
</evidence>
<dbReference type="SUPFAM" id="SSF103481">
    <property type="entry name" value="Multidrug resistance efflux transporter EmrE"/>
    <property type="match status" value="2"/>
</dbReference>
<dbReference type="Proteomes" id="UP001164803">
    <property type="component" value="Chromosome"/>
</dbReference>
<feature type="domain" description="EamA" evidence="8">
    <location>
        <begin position="151"/>
        <end position="286"/>
    </location>
</feature>
<keyword evidence="3" id="KW-1003">Cell membrane</keyword>
<feature type="transmembrane region" description="Helical" evidence="7">
    <location>
        <begin position="123"/>
        <end position="142"/>
    </location>
</feature>